<dbReference type="RefSeq" id="WP_081144463.1">
    <property type="nucleotide sequence ID" value="NZ_CP016702.1"/>
</dbReference>
<evidence type="ECO:0000313" key="2">
    <source>
        <dbReference type="EMBL" id="ARD97597.1"/>
    </source>
</evidence>
<keyword evidence="1" id="KW-0812">Transmembrane</keyword>
<feature type="transmembrane region" description="Helical" evidence="1">
    <location>
        <begin position="116"/>
        <end position="135"/>
    </location>
</feature>
<keyword evidence="1" id="KW-0472">Membrane</keyword>
<geneLocation type="plasmid" evidence="3">
    <name>p275d</name>
</geneLocation>
<proteinExistence type="predicted"/>
<dbReference type="Proteomes" id="UP000192085">
    <property type="component" value="Plasmid p275D"/>
</dbReference>
<feature type="transmembrane region" description="Helical" evidence="1">
    <location>
        <begin position="65"/>
        <end position="87"/>
    </location>
</feature>
<keyword evidence="1" id="KW-1133">Transmembrane helix</keyword>
<keyword evidence="2" id="KW-0614">Plasmid</keyword>
<sequence>MENLIEDISEAKGVLIGEIVLVIAWFYYLGHLDKLNEKLKEYYSSSDGAVVRAFKIVFSEQNSSIMMYLLGGLVLLAWLIGVVVVLIKQGNISVALITGILNLILMLFVFKSLLAPILVSIIILLVVVAIVMFCFNN</sequence>
<evidence type="ECO:0000256" key="1">
    <source>
        <dbReference type="SAM" id="Phobius"/>
    </source>
</evidence>
<accession>A0A1V0NCE1</accession>
<gene>
    <name evidence="2" type="ORF">LL275_pD19</name>
</gene>
<dbReference type="EMBL" id="CP016702">
    <property type="protein sequence ID" value="ARD97597.1"/>
    <property type="molecule type" value="Genomic_DNA"/>
</dbReference>
<protein>
    <submittedName>
        <fullName evidence="2">Uncharacterized protein</fullName>
    </submittedName>
</protein>
<feature type="transmembrane region" description="Helical" evidence="1">
    <location>
        <begin position="94"/>
        <end position="110"/>
    </location>
</feature>
<name>A0A1V0NCE1_LACLL</name>
<reference evidence="2 3" key="1">
    <citation type="journal article" date="2017" name="BMC Genomics">
        <title>Comparative and functional genomics of the Lactococcus lactis taxon; insights into evolution and niche adaptation.</title>
        <authorList>
            <person name="Kelleher P."/>
            <person name="Bottacini F."/>
            <person name="Mahony J."/>
            <person name="Kilcawley K.N."/>
            <person name="van Sinderen D."/>
        </authorList>
    </citation>
    <scope>NUCLEOTIDE SEQUENCE [LARGE SCALE GENOMIC DNA]</scope>
    <source>
        <strain evidence="2 3">275</strain>
        <plasmid evidence="3">p275d</plasmid>
    </source>
</reference>
<organism evidence="2 3">
    <name type="scientific">Lactococcus lactis subsp. lactis</name>
    <name type="common">Streptococcus lactis</name>
    <dbReference type="NCBI Taxonomy" id="1360"/>
    <lineage>
        <taxon>Bacteria</taxon>
        <taxon>Bacillati</taxon>
        <taxon>Bacillota</taxon>
        <taxon>Bacilli</taxon>
        <taxon>Lactobacillales</taxon>
        <taxon>Streptococcaceae</taxon>
        <taxon>Lactococcus</taxon>
    </lineage>
</organism>
<evidence type="ECO:0000313" key="3">
    <source>
        <dbReference type="Proteomes" id="UP000192085"/>
    </source>
</evidence>
<dbReference type="AlphaFoldDB" id="A0A1V0NCE1"/>
<feature type="transmembrane region" description="Helical" evidence="1">
    <location>
        <begin position="12"/>
        <end position="30"/>
    </location>
</feature>